<organism evidence="2">
    <name type="scientific">Glycine max</name>
    <name type="common">Soybean</name>
    <name type="synonym">Glycine hispida</name>
    <dbReference type="NCBI Taxonomy" id="3847"/>
    <lineage>
        <taxon>Eukaryota</taxon>
        <taxon>Viridiplantae</taxon>
        <taxon>Streptophyta</taxon>
        <taxon>Embryophyta</taxon>
        <taxon>Tracheophyta</taxon>
        <taxon>Spermatophyta</taxon>
        <taxon>Magnoliopsida</taxon>
        <taxon>eudicotyledons</taxon>
        <taxon>Gunneridae</taxon>
        <taxon>Pentapetalae</taxon>
        <taxon>rosids</taxon>
        <taxon>fabids</taxon>
        <taxon>Fabales</taxon>
        <taxon>Fabaceae</taxon>
        <taxon>Papilionoideae</taxon>
        <taxon>50 kb inversion clade</taxon>
        <taxon>NPAAA clade</taxon>
        <taxon>indigoferoid/millettioid clade</taxon>
        <taxon>Phaseoleae</taxon>
        <taxon>Glycine</taxon>
        <taxon>Glycine subgen. Soja</taxon>
    </lineage>
</organism>
<name>C6TGK8_SOYBN</name>
<feature type="compositionally biased region" description="Pro residues" evidence="1">
    <location>
        <begin position="283"/>
        <end position="292"/>
    </location>
</feature>
<evidence type="ECO:0000313" key="2">
    <source>
        <dbReference type="EMBL" id="ACU20960.1"/>
    </source>
</evidence>
<protein>
    <submittedName>
        <fullName evidence="2">Uncharacterized protein</fullName>
    </submittedName>
</protein>
<dbReference type="EMBL" id="BT096758">
    <property type="protein sequence ID" value="ACU20960.1"/>
    <property type="molecule type" value="mRNA"/>
</dbReference>
<feature type="compositionally biased region" description="Acidic residues" evidence="1">
    <location>
        <begin position="8"/>
        <end position="27"/>
    </location>
</feature>
<accession>C6TGK8</accession>
<feature type="compositionally biased region" description="Acidic residues" evidence="1">
    <location>
        <begin position="151"/>
        <end position="163"/>
    </location>
</feature>
<proteinExistence type="evidence at transcript level"/>
<feature type="compositionally biased region" description="Polar residues" evidence="1">
    <location>
        <begin position="228"/>
        <end position="240"/>
    </location>
</feature>
<reference evidence="2" key="1">
    <citation type="submission" date="2009-08" db="EMBL/GenBank/DDBJ databases">
        <authorList>
            <person name="Cheung F."/>
            <person name="Xiao Y."/>
            <person name="Chan A."/>
            <person name="Moskal W."/>
            <person name="Town C.D."/>
        </authorList>
    </citation>
    <scope>NUCLEOTIDE SEQUENCE</scope>
</reference>
<feature type="compositionally biased region" description="Low complexity" evidence="1">
    <location>
        <begin position="197"/>
        <end position="207"/>
    </location>
</feature>
<dbReference type="AlphaFoldDB" id="C6TGK8"/>
<feature type="compositionally biased region" description="Basic and acidic residues" evidence="1">
    <location>
        <begin position="61"/>
        <end position="71"/>
    </location>
</feature>
<feature type="region of interest" description="Disordered" evidence="1">
    <location>
        <begin position="1"/>
        <end position="292"/>
    </location>
</feature>
<sequence length="292" mass="30768">MPQGQNEEVGDAQNEDGEIAVGNDEESKDPQNLDVTGQEELQGDKTGTLEENPDQPVDAKMLSDEMQRDQTDPDNQQSTLAPSGEREEGELLPDIGDLEGASDLSNIAENQESREGLSESAATPERSPATVDDDALEAGEINSPELSSDDKNDEGDSVEDAADASDKLMDVNEQISAESDQVAEPTPVASEGATLTSSVVESSSSKVNLPVPRQGTPNAPAETEETKQASPIGSTSTTIILSERARERAQMRQAGLVSSTLRGRGRGGAPRGRVGRGRGVVRRPPPPPGSDQ</sequence>
<dbReference type="ExpressionAtlas" id="C6TGK8">
    <property type="expression patterns" value="baseline and differential"/>
</dbReference>
<evidence type="ECO:0000256" key="1">
    <source>
        <dbReference type="SAM" id="MobiDB-lite"/>
    </source>
</evidence>